<dbReference type="GO" id="GO:0015188">
    <property type="term" value="F:L-isoleucine transmembrane transporter activity"/>
    <property type="evidence" value="ECO:0007669"/>
    <property type="project" value="TreeGrafter"/>
</dbReference>
<sequence length="222" mass="23561">MRALDKVSLSVKRGEVVGLIGPNGAGKTTLLNVLSGFTATVTGSVHLDGQDITHFPPQRRARLGLERTFQHGRLFSGLTVRENVELGALAVRASSRAARSIADRLLANLGLEEMADLPVAQLSHGDQQHVSVARAVAATPKYLLLDEPAAGLSEGSMAELGVVIERAIKESGAGVVLIDHNVDFVLKLSDRVVVLDYGEVLAEGPADEIRRNVNVVSAYLGE</sequence>
<protein>
    <submittedName>
        <fullName evidence="5">Branched-chain amino acid ABC transporter, ATP-binding protein</fullName>
    </submittedName>
</protein>
<dbReference type="InterPro" id="IPR003439">
    <property type="entry name" value="ABC_transporter-like_ATP-bd"/>
</dbReference>
<evidence type="ECO:0000256" key="3">
    <source>
        <dbReference type="ARBA" id="ARBA00022840"/>
    </source>
</evidence>
<dbReference type="InterPro" id="IPR032823">
    <property type="entry name" value="BCA_ABC_TP_C"/>
</dbReference>
<name>T1C6G0_9ZZZZ</name>
<evidence type="ECO:0000256" key="2">
    <source>
        <dbReference type="ARBA" id="ARBA00022741"/>
    </source>
</evidence>
<proteinExistence type="predicted"/>
<dbReference type="GO" id="GO:0005886">
    <property type="term" value="C:plasma membrane"/>
    <property type="evidence" value="ECO:0007669"/>
    <property type="project" value="TreeGrafter"/>
</dbReference>
<reference evidence="5" key="1">
    <citation type="submission" date="2013-08" db="EMBL/GenBank/DDBJ databases">
        <authorList>
            <person name="Mendez C."/>
            <person name="Richter M."/>
            <person name="Ferrer M."/>
            <person name="Sanchez J."/>
        </authorList>
    </citation>
    <scope>NUCLEOTIDE SEQUENCE</scope>
</reference>
<keyword evidence="1" id="KW-0813">Transport</keyword>
<evidence type="ECO:0000259" key="4">
    <source>
        <dbReference type="PROSITE" id="PS50893"/>
    </source>
</evidence>
<dbReference type="InterPro" id="IPR003593">
    <property type="entry name" value="AAA+_ATPase"/>
</dbReference>
<dbReference type="InterPro" id="IPR051120">
    <property type="entry name" value="ABC_AA/LPS_Transport"/>
</dbReference>
<evidence type="ECO:0000313" key="5">
    <source>
        <dbReference type="EMBL" id="EQD81036.1"/>
    </source>
</evidence>
<dbReference type="GO" id="GO:1903806">
    <property type="term" value="P:L-isoleucine import across plasma membrane"/>
    <property type="evidence" value="ECO:0007669"/>
    <property type="project" value="TreeGrafter"/>
</dbReference>
<feature type="non-terminal residue" evidence="5">
    <location>
        <position position="222"/>
    </location>
</feature>
<dbReference type="InterPro" id="IPR027417">
    <property type="entry name" value="P-loop_NTPase"/>
</dbReference>
<evidence type="ECO:0000256" key="1">
    <source>
        <dbReference type="ARBA" id="ARBA00022448"/>
    </source>
</evidence>
<dbReference type="SUPFAM" id="SSF52540">
    <property type="entry name" value="P-loop containing nucleoside triphosphate hydrolases"/>
    <property type="match status" value="1"/>
</dbReference>
<dbReference type="PROSITE" id="PS50893">
    <property type="entry name" value="ABC_TRANSPORTER_2"/>
    <property type="match status" value="1"/>
</dbReference>
<dbReference type="GO" id="GO:0015808">
    <property type="term" value="P:L-alanine transport"/>
    <property type="evidence" value="ECO:0007669"/>
    <property type="project" value="TreeGrafter"/>
</dbReference>
<dbReference type="SMART" id="SM00382">
    <property type="entry name" value="AAA"/>
    <property type="match status" value="1"/>
</dbReference>
<dbReference type="CDD" id="cd03219">
    <property type="entry name" value="ABC_Mj1267_LivG_branched"/>
    <property type="match status" value="1"/>
</dbReference>
<dbReference type="GO" id="GO:0042941">
    <property type="term" value="P:D-alanine transmembrane transport"/>
    <property type="evidence" value="ECO:0007669"/>
    <property type="project" value="TreeGrafter"/>
</dbReference>
<dbReference type="GO" id="GO:0005304">
    <property type="term" value="F:L-valine transmembrane transporter activity"/>
    <property type="evidence" value="ECO:0007669"/>
    <property type="project" value="TreeGrafter"/>
</dbReference>
<keyword evidence="2" id="KW-0547">Nucleotide-binding</keyword>
<dbReference type="Gene3D" id="3.40.50.300">
    <property type="entry name" value="P-loop containing nucleotide triphosphate hydrolases"/>
    <property type="match status" value="1"/>
</dbReference>
<reference evidence="5" key="2">
    <citation type="journal article" date="2014" name="ISME J.">
        <title>Microbial stratification in low pH oxic and suboxic macroscopic growths along an acid mine drainage.</title>
        <authorList>
            <person name="Mendez-Garcia C."/>
            <person name="Mesa V."/>
            <person name="Sprenger R.R."/>
            <person name="Richter M."/>
            <person name="Diez M.S."/>
            <person name="Solano J."/>
            <person name="Bargiela R."/>
            <person name="Golyshina O.V."/>
            <person name="Manteca A."/>
            <person name="Ramos J.L."/>
            <person name="Gallego J.R."/>
            <person name="Llorente I."/>
            <person name="Martins Dos Santos V.A."/>
            <person name="Jensen O.N."/>
            <person name="Pelaez A.I."/>
            <person name="Sanchez J."/>
            <person name="Ferrer M."/>
        </authorList>
    </citation>
    <scope>NUCLEOTIDE SEQUENCE</scope>
</reference>
<accession>T1C6G0</accession>
<dbReference type="GO" id="GO:0016887">
    <property type="term" value="F:ATP hydrolysis activity"/>
    <property type="evidence" value="ECO:0007669"/>
    <property type="project" value="InterPro"/>
</dbReference>
<comment type="caution">
    <text evidence="5">The sequence shown here is derived from an EMBL/GenBank/DDBJ whole genome shotgun (WGS) entry which is preliminary data.</text>
</comment>
<keyword evidence="3 5" id="KW-0067">ATP-binding</keyword>
<dbReference type="AlphaFoldDB" id="T1C6G0"/>
<gene>
    <name evidence="5" type="ORF">B1A_00253</name>
</gene>
<dbReference type="Pfam" id="PF00005">
    <property type="entry name" value="ABC_tran"/>
    <property type="match status" value="1"/>
</dbReference>
<dbReference type="PANTHER" id="PTHR45772">
    <property type="entry name" value="CONSERVED COMPONENT OF ABC TRANSPORTER FOR NATURAL AMINO ACIDS-RELATED"/>
    <property type="match status" value="1"/>
</dbReference>
<dbReference type="GO" id="GO:0005524">
    <property type="term" value="F:ATP binding"/>
    <property type="evidence" value="ECO:0007669"/>
    <property type="project" value="UniProtKB-KW"/>
</dbReference>
<dbReference type="EMBL" id="AUZX01000193">
    <property type="protein sequence ID" value="EQD81036.1"/>
    <property type="molecule type" value="Genomic_DNA"/>
</dbReference>
<organism evidence="5">
    <name type="scientific">mine drainage metagenome</name>
    <dbReference type="NCBI Taxonomy" id="410659"/>
    <lineage>
        <taxon>unclassified sequences</taxon>
        <taxon>metagenomes</taxon>
        <taxon>ecological metagenomes</taxon>
    </lineage>
</organism>
<dbReference type="PANTHER" id="PTHR45772:SF7">
    <property type="entry name" value="AMINO ACID ABC TRANSPORTER ATP-BINDING PROTEIN"/>
    <property type="match status" value="1"/>
</dbReference>
<dbReference type="Pfam" id="PF12399">
    <property type="entry name" value="BCA_ABC_TP_C"/>
    <property type="match status" value="1"/>
</dbReference>
<dbReference type="GO" id="GO:1903805">
    <property type="term" value="P:L-valine import across plasma membrane"/>
    <property type="evidence" value="ECO:0007669"/>
    <property type="project" value="TreeGrafter"/>
</dbReference>
<feature type="domain" description="ABC transporter" evidence="4">
    <location>
        <begin position="1"/>
        <end position="222"/>
    </location>
</feature>
<dbReference type="GO" id="GO:0015192">
    <property type="term" value="F:L-phenylalanine transmembrane transporter activity"/>
    <property type="evidence" value="ECO:0007669"/>
    <property type="project" value="TreeGrafter"/>
</dbReference>